<evidence type="ECO:0000256" key="5">
    <source>
        <dbReference type="ARBA" id="ARBA00023102"/>
    </source>
</evidence>
<feature type="binding site" evidence="10">
    <location>
        <position position="412"/>
    </location>
    <ligand>
        <name>Zn(2+)</name>
        <dbReference type="ChEBI" id="CHEBI:29105"/>
    </ligand>
</feature>
<feature type="binding site" evidence="9">
    <location>
        <position position="250"/>
    </location>
    <ligand>
        <name>substrate</name>
    </ligand>
</feature>
<evidence type="ECO:0000256" key="1">
    <source>
        <dbReference type="ARBA" id="ARBA00010178"/>
    </source>
</evidence>
<feature type="binding site" evidence="8">
    <location>
        <position position="182"/>
    </location>
    <ligand>
        <name>NAD(+)</name>
        <dbReference type="ChEBI" id="CHEBI:57540"/>
    </ligand>
</feature>
<dbReference type="Gene3D" id="3.40.50.1980">
    <property type="entry name" value="Nitrogenase molybdenum iron protein domain"/>
    <property type="match status" value="2"/>
</dbReference>
<evidence type="ECO:0000256" key="2">
    <source>
        <dbReference type="ARBA" id="ARBA00022723"/>
    </source>
</evidence>
<dbReference type="CDD" id="cd06572">
    <property type="entry name" value="Histidinol_dh"/>
    <property type="match status" value="1"/>
</dbReference>
<dbReference type="Proteomes" id="UP000461670">
    <property type="component" value="Unassembled WGS sequence"/>
</dbReference>
<feature type="binding site" evidence="10">
    <location>
        <position position="253"/>
    </location>
    <ligand>
        <name>Zn(2+)</name>
        <dbReference type="ChEBI" id="CHEBI:29105"/>
    </ligand>
</feature>
<dbReference type="InterPro" id="IPR022695">
    <property type="entry name" value="Histidinol_DH_monofunct"/>
</dbReference>
<gene>
    <name evidence="12" type="primary">hpsN</name>
    <name evidence="12" type="ORF">GAK30_03602</name>
</gene>
<feature type="binding site" evidence="9">
    <location>
        <position position="407"/>
    </location>
    <ligand>
        <name>substrate</name>
    </ligand>
</feature>
<sequence length="429" mass="45830">MIRVIKSSKPAEALHEIAAQVEQVVKQIIRDVGERGDAAVREYSLKFDQWNPASFRLTDAQIADCLAQLSEQALSDIRFAQAQVRRFAEAQKSSLRDIEIESLPGVILGHKNLPVQSVACYVPGGKYPLIASAHMGVVTAKVAGVPRIVAVAPPFGGQPNPAIVAAMHLGGADEIYCAGGVQAVAALALGTDSFPPVDMIVGPGNAYVAEAKRQLFGKIGIDLIAGPTETLLIADHTCDAEMAAADLLGQAEHGINSPTILVTNNAALAEALPAEIERQLAVLPTAAVASVAWRDHGEIILCDTLEEMLSEGDRIASEHVQILTEDPDYFLQNLKNYGALFLGPRTTVSYGDKVIGTNHTLPTLRAARYTGGLWVGKFIKTCTYQKINTDEASVLIGQYCSRLCALEGFAGHQEQADLRVRRYGAQASA</sequence>
<reference evidence="13" key="1">
    <citation type="journal article" date="2020" name="MBio">
        <title>Horizontal gene transfer to a defensive symbiont with a reduced genome amongst a multipartite beetle microbiome.</title>
        <authorList>
            <person name="Waterworth S.C."/>
            <person name="Florez L.V."/>
            <person name="Rees E.R."/>
            <person name="Hertweck C."/>
            <person name="Kaltenpoth M."/>
            <person name="Kwan J.C."/>
        </authorList>
    </citation>
    <scope>NUCLEOTIDE SEQUENCE [LARGE SCALE GENOMIC DNA]</scope>
</reference>
<dbReference type="PANTHER" id="PTHR21256">
    <property type="entry name" value="HISTIDINOL DEHYDROGENASE HDH"/>
    <property type="match status" value="1"/>
</dbReference>
<dbReference type="GO" id="GO:0005829">
    <property type="term" value="C:cytosol"/>
    <property type="evidence" value="ECO:0007669"/>
    <property type="project" value="TreeGrafter"/>
</dbReference>
<evidence type="ECO:0000256" key="8">
    <source>
        <dbReference type="PIRSR" id="PIRSR000099-2"/>
    </source>
</evidence>
<dbReference type="FunFam" id="3.40.50.1980:FF:000026">
    <property type="entry name" value="Histidinol dehydrogenase"/>
    <property type="match status" value="1"/>
</dbReference>
<evidence type="ECO:0000256" key="4">
    <source>
        <dbReference type="ARBA" id="ARBA00023002"/>
    </source>
</evidence>
<feature type="binding site" evidence="9">
    <location>
        <position position="253"/>
    </location>
    <ligand>
        <name>substrate</name>
    </ligand>
</feature>
<dbReference type="PIRSF" id="PIRSF000099">
    <property type="entry name" value="Histidinol_dh"/>
    <property type="match status" value="1"/>
</dbReference>
<feature type="binding site" evidence="9">
    <location>
        <position position="228"/>
    </location>
    <ligand>
        <name>substrate</name>
    </ligand>
</feature>
<evidence type="ECO:0000256" key="7">
    <source>
        <dbReference type="PIRSR" id="PIRSR000099-1"/>
    </source>
</evidence>
<dbReference type="NCBIfam" id="TIGR00069">
    <property type="entry name" value="hisD"/>
    <property type="match status" value="1"/>
</dbReference>
<evidence type="ECO:0000313" key="12">
    <source>
        <dbReference type="EMBL" id="KAF1018579.1"/>
    </source>
</evidence>
<keyword evidence="2 10" id="KW-0479">Metal-binding</keyword>
<dbReference type="PRINTS" id="PR00083">
    <property type="entry name" value="HOLDHDRGNASE"/>
</dbReference>
<dbReference type="PANTHER" id="PTHR21256:SF14">
    <property type="entry name" value="HISTIDINOL DEHYDROGENASE"/>
    <property type="match status" value="1"/>
</dbReference>
<evidence type="ECO:0000313" key="13">
    <source>
        <dbReference type="Proteomes" id="UP000461670"/>
    </source>
</evidence>
<evidence type="ECO:0000256" key="11">
    <source>
        <dbReference type="RuleBase" id="RU004175"/>
    </source>
</evidence>
<evidence type="ECO:0000256" key="10">
    <source>
        <dbReference type="PIRSR" id="PIRSR000099-4"/>
    </source>
</evidence>
<keyword evidence="5" id="KW-0028">Amino-acid biosynthesis</keyword>
<dbReference type="GO" id="GO:0046872">
    <property type="term" value="F:metal ion binding"/>
    <property type="evidence" value="ECO:0007669"/>
    <property type="project" value="UniProtKB-KW"/>
</dbReference>
<feature type="active site" description="Proton acceptor" evidence="7">
    <location>
        <position position="318"/>
    </location>
</feature>
<evidence type="ECO:0000256" key="3">
    <source>
        <dbReference type="ARBA" id="ARBA00022833"/>
    </source>
</evidence>
<dbReference type="GO" id="GO:0051287">
    <property type="term" value="F:NAD binding"/>
    <property type="evidence" value="ECO:0007669"/>
    <property type="project" value="InterPro"/>
</dbReference>
<feature type="binding site" evidence="8">
    <location>
        <position position="205"/>
    </location>
    <ligand>
        <name>NAD(+)</name>
        <dbReference type="ChEBI" id="CHEBI:57540"/>
    </ligand>
</feature>
<dbReference type="InterPro" id="IPR001692">
    <property type="entry name" value="Histidinol_DH_CS"/>
</dbReference>
<dbReference type="EMBL" id="WNDQ01000081">
    <property type="protein sequence ID" value="KAF1018579.1"/>
    <property type="molecule type" value="Genomic_DNA"/>
</dbReference>
<feature type="active site" description="Proton acceptor" evidence="7">
    <location>
        <position position="319"/>
    </location>
</feature>
<protein>
    <submittedName>
        <fullName evidence="12">Sulfopropanediol 3-dehydrogenase</fullName>
    </submittedName>
</protein>
<feature type="binding site" evidence="10">
    <location>
        <position position="250"/>
    </location>
    <ligand>
        <name>Zn(2+)</name>
        <dbReference type="ChEBI" id="CHEBI:29105"/>
    </ligand>
</feature>
<comment type="cofactor">
    <cofactor evidence="10">
        <name>Zn(2+)</name>
        <dbReference type="ChEBI" id="CHEBI:29105"/>
    </cofactor>
    <text evidence="10">Binds 1 zinc ion per subunit.</text>
</comment>
<dbReference type="AlphaFoldDB" id="A0A7V8JNX0"/>
<feature type="binding site" evidence="10">
    <location>
        <position position="352"/>
    </location>
    <ligand>
        <name>Zn(2+)</name>
        <dbReference type="ChEBI" id="CHEBI:29105"/>
    </ligand>
</feature>
<feature type="binding site" evidence="8">
    <location>
        <position position="121"/>
    </location>
    <ligand>
        <name>NAD(+)</name>
        <dbReference type="ChEBI" id="CHEBI:57540"/>
    </ligand>
</feature>
<proteinExistence type="inferred from homology"/>
<name>A0A7V8JNX0_9BURK</name>
<dbReference type="InterPro" id="IPR016161">
    <property type="entry name" value="Ald_DH/histidinol_DH"/>
</dbReference>
<dbReference type="FunFam" id="3.40.50.1980:FF:000001">
    <property type="entry name" value="Histidinol dehydrogenase"/>
    <property type="match status" value="1"/>
</dbReference>
<evidence type="ECO:0000256" key="6">
    <source>
        <dbReference type="PIRNR" id="PIRNR000099"/>
    </source>
</evidence>
<dbReference type="Pfam" id="PF00815">
    <property type="entry name" value="Histidinol_dh"/>
    <property type="match status" value="1"/>
</dbReference>
<dbReference type="PROSITE" id="PS00611">
    <property type="entry name" value="HISOL_DEHYDROGENASE"/>
    <property type="match status" value="1"/>
</dbReference>
<dbReference type="SUPFAM" id="SSF53720">
    <property type="entry name" value="ALDH-like"/>
    <property type="match status" value="1"/>
</dbReference>
<keyword evidence="8" id="KW-0520">NAD</keyword>
<dbReference type="GO" id="GO:0004399">
    <property type="term" value="F:histidinol dehydrogenase activity"/>
    <property type="evidence" value="ECO:0007669"/>
    <property type="project" value="InterPro"/>
</dbReference>
<feature type="binding site" evidence="9">
    <location>
        <position position="319"/>
    </location>
    <ligand>
        <name>substrate</name>
    </ligand>
</feature>
<accession>A0A7V8JNX0</accession>
<evidence type="ECO:0000256" key="9">
    <source>
        <dbReference type="PIRSR" id="PIRSR000099-3"/>
    </source>
</evidence>
<keyword evidence="3 10" id="KW-0862">Zinc</keyword>
<keyword evidence="5" id="KW-0368">Histidine biosynthesis</keyword>
<feature type="binding site" evidence="9">
    <location>
        <position position="352"/>
    </location>
    <ligand>
        <name>substrate</name>
    </ligand>
</feature>
<comment type="similarity">
    <text evidence="1 6 11">Belongs to the histidinol dehydrogenase family.</text>
</comment>
<dbReference type="Gene3D" id="1.20.5.1300">
    <property type="match status" value="1"/>
</dbReference>
<keyword evidence="4 6" id="KW-0560">Oxidoreductase</keyword>
<organism evidence="12 13">
    <name type="scientific">Paracidovorax wautersii</name>
    <dbReference type="NCBI Taxonomy" id="1177982"/>
    <lineage>
        <taxon>Bacteria</taxon>
        <taxon>Pseudomonadati</taxon>
        <taxon>Pseudomonadota</taxon>
        <taxon>Betaproteobacteria</taxon>
        <taxon>Burkholderiales</taxon>
        <taxon>Comamonadaceae</taxon>
        <taxon>Paracidovorax</taxon>
    </lineage>
</organism>
<feature type="binding site" evidence="9">
    <location>
        <position position="412"/>
    </location>
    <ligand>
        <name>substrate</name>
    </ligand>
</feature>
<dbReference type="GO" id="GO:0000105">
    <property type="term" value="P:L-histidine biosynthetic process"/>
    <property type="evidence" value="ECO:0007669"/>
    <property type="project" value="UniProtKB-KW"/>
</dbReference>
<dbReference type="InterPro" id="IPR012131">
    <property type="entry name" value="Hstdl_DH"/>
</dbReference>
<comment type="caution">
    <text evidence="12">The sequence shown here is derived from an EMBL/GenBank/DDBJ whole genome shotgun (WGS) entry which is preliminary data.</text>
</comment>